<feature type="transmembrane region" description="Helical" evidence="5">
    <location>
        <begin position="304"/>
        <end position="323"/>
    </location>
</feature>
<dbReference type="GO" id="GO:0016765">
    <property type="term" value="F:transferase activity, transferring alkyl or aryl (other than methyl) groups"/>
    <property type="evidence" value="ECO:0007669"/>
    <property type="project" value="InterPro"/>
</dbReference>
<keyword evidence="3 5" id="KW-1133">Transmembrane helix</keyword>
<dbReference type="InterPro" id="IPR000537">
    <property type="entry name" value="UbiA_prenyltransferase"/>
</dbReference>
<comment type="subcellular location">
    <subcellularLocation>
        <location evidence="1">Membrane</location>
        <topology evidence="1">Multi-pass membrane protein</topology>
    </subcellularLocation>
</comment>
<dbReference type="GeneID" id="36575130"/>
<keyword evidence="2 5" id="KW-0812">Transmembrane</keyword>
<evidence type="ECO:0000256" key="2">
    <source>
        <dbReference type="ARBA" id="ARBA00022692"/>
    </source>
</evidence>
<dbReference type="AlphaFoldDB" id="A0A2T3AU01"/>
<sequence length="364" mass="40714">MGIRQPSTLQQYNTTTPVSQGKQDLKGLIIAMEKQDQGSALRGATDIPRPGYPPKARSLARFRDLPYLIWLFTESNFPTFVIPNTAFGVLGALAGPCLSTQENPSIEGTLLRLPLVALFNWANVYIFDLANQRLPESVQEDIVNKPWRPIPTGRITSEQTRRLMLYSIPTVLGLSFLMGVWRESALILLLTWLYNDLKGGDELVRDLIIAVAFGLYNSASLIIAMGSGAEITPHGYTWIAIISGVILTTMQIQDLKDQAGDRGRGRKTIPLFFGDVVSRWSIAIFVTAWSGCCVFFWGLPSWAYALPAAQVVTLGVYIAFHVLMRRAVKDDDRVWRLWCLWLITLYLLPVALRFQAILQPGRVN</sequence>
<feature type="transmembrane region" description="Helical" evidence="5">
    <location>
        <begin position="335"/>
        <end position="358"/>
    </location>
</feature>
<dbReference type="InParanoid" id="A0A2T3AU01"/>
<feature type="transmembrane region" description="Helical" evidence="5">
    <location>
        <begin position="235"/>
        <end position="255"/>
    </location>
</feature>
<dbReference type="EMBL" id="KZ679016">
    <property type="protein sequence ID" value="PSS10964.1"/>
    <property type="molecule type" value="Genomic_DNA"/>
</dbReference>
<feature type="transmembrane region" description="Helical" evidence="5">
    <location>
        <begin position="171"/>
        <end position="195"/>
    </location>
</feature>
<feature type="transmembrane region" description="Helical" evidence="5">
    <location>
        <begin position="207"/>
        <end position="229"/>
    </location>
</feature>
<dbReference type="OrthoDB" id="434972at2759"/>
<protein>
    <recommendedName>
        <fullName evidence="8">UbiA prenyltransferase</fullName>
    </recommendedName>
</protein>
<keyword evidence="7" id="KW-1185">Reference proteome</keyword>
<dbReference type="RefSeq" id="XP_024718143.1">
    <property type="nucleotide sequence ID" value="XM_024867049.1"/>
</dbReference>
<evidence type="ECO:0000256" key="1">
    <source>
        <dbReference type="ARBA" id="ARBA00004141"/>
    </source>
</evidence>
<evidence type="ECO:0000256" key="4">
    <source>
        <dbReference type="ARBA" id="ARBA00023136"/>
    </source>
</evidence>
<evidence type="ECO:0000256" key="3">
    <source>
        <dbReference type="ARBA" id="ARBA00022989"/>
    </source>
</evidence>
<accession>A0A2T3AU01</accession>
<dbReference type="Proteomes" id="UP000241818">
    <property type="component" value="Unassembled WGS sequence"/>
</dbReference>
<proteinExistence type="predicted"/>
<dbReference type="PANTHER" id="PTHR42723:SF1">
    <property type="entry name" value="CHLOROPHYLL SYNTHASE, CHLOROPLASTIC"/>
    <property type="match status" value="1"/>
</dbReference>
<dbReference type="CDD" id="cd13965">
    <property type="entry name" value="PT_UbiA_3"/>
    <property type="match status" value="1"/>
</dbReference>
<evidence type="ECO:0000313" key="6">
    <source>
        <dbReference type="EMBL" id="PSS10964.1"/>
    </source>
</evidence>
<evidence type="ECO:0000313" key="7">
    <source>
        <dbReference type="Proteomes" id="UP000241818"/>
    </source>
</evidence>
<dbReference type="GO" id="GO:0016020">
    <property type="term" value="C:membrane"/>
    <property type="evidence" value="ECO:0007669"/>
    <property type="project" value="UniProtKB-SubCell"/>
</dbReference>
<feature type="transmembrane region" description="Helical" evidence="5">
    <location>
        <begin position="276"/>
        <end position="298"/>
    </location>
</feature>
<dbReference type="Pfam" id="PF01040">
    <property type="entry name" value="UbiA"/>
    <property type="match status" value="1"/>
</dbReference>
<dbReference type="PANTHER" id="PTHR42723">
    <property type="entry name" value="CHLOROPHYLL SYNTHASE"/>
    <property type="match status" value="1"/>
</dbReference>
<name>A0A2T3AU01_AMORE</name>
<evidence type="ECO:0008006" key="8">
    <source>
        <dbReference type="Google" id="ProtNLM"/>
    </source>
</evidence>
<dbReference type="STRING" id="857342.A0A2T3AU01"/>
<dbReference type="InterPro" id="IPR050475">
    <property type="entry name" value="Prenyltransferase_related"/>
</dbReference>
<organism evidence="6 7">
    <name type="scientific">Amorphotheca resinae ATCC 22711</name>
    <dbReference type="NCBI Taxonomy" id="857342"/>
    <lineage>
        <taxon>Eukaryota</taxon>
        <taxon>Fungi</taxon>
        <taxon>Dikarya</taxon>
        <taxon>Ascomycota</taxon>
        <taxon>Pezizomycotina</taxon>
        <taxon>Leotiomycetes</taxon>
        <taxon>Helotiales</taxon>
        <taxon>Amorphothecaceae</taxon>
        <taxon>Amorphotheca</taxon>
    </lineage>
</organism>
<evidence type="ECO:0000256" key="5">
    <source>
        <dbReference type="SAM" id="Phobius"/>
    </source>
</evidence>
<keyword evidence="4 5" id="KW-0472">Membrane</keyword>
<gene>
    <name evidence="6" type="ORF">M430DRAFT_37087</name>
</gene>
<reference evidence="6 7" key="1">
    <citation type="journal article" date="2018" name="New Phytol.">
        <title>Comparative genomics and transcriptomics depict ericoid mycorrhizal fungi as versatile saprotrophs and plant mutualists.</title>
        <authorList>
            <person name="Martino E."/>
            <person name="Morin E."/>
            <person name="Grelet G.A."/>
            <person name="Kuo A."/>
            <person name="Kohler A."/>
            <person name="Daghino S."/>
            <person name="Barry K.W."/>
            <person name="Cichocki N."/>
            <person name="Clum A."/>
            <person name="Dockter R.B."/>
            <person name="Hainaut M."/>
            <person name="Kuo R.C."/>
            <person name="LaButti K."/>
            <person name="Lindahl B.D."/>
            <person name="Lindquist E.A."/>
            <person name="Lipzen A."/>
            <person name="Khouja H.R."/>
            <person name="Magnuson J."/>
            <person name="Murat C."/>
            <person name="Ohm R.A."/>
            <person name="Singer S.W."/>
            <person name="Spatafora J.W."/>
            <person name="Wang M."/>
            <person name="Veneault-Fourrey C."/>
            <person name="Henrissat B."/>
            <person name="Grigoriev I.V."/>
            <person name="Martin F.M."/>
            <person name="Perotto S."/>
        </authorList>
    </citation>
    <scope>NUCLEOTIDE SEQUENCE [LARGE SCALE GENOMIC DNA]</scope>
    <source>
        <strain evidence="6 7">ATCC 22711</strain>
    </source>
</reference>